<dbReference type="GO" id="GO:0006406">
    <property type="term" value="P:mRNA export from nucleus"/>
    <property type="evidence" value="ECO:0007669"/>
    <property type="project" value="TreeGrafter"/>
</dbReference>
<proteinExistence type="inferred from homology"/>
<dbReference type="Proteomes" id="UP001162156">
    <property type="component" value="Unassembled WGS sequence"/>
</dbReference>
<evidence type="ECO:0000256" key="4">
    <source>
        <dbReference type="ARBA" id="ARBA00023002"/>
    </source>
</evidence>
<dbReference type="GO" id="GO:0005634">
    <property type="term" value="C:nucleus"/>
    <property type="evidence" value="ECO:0007669"/>
    <property type="project" value="TreeGrafter"/>
</dbReference>
<keyword evidence="7" id="KW-1185">Reference proteome</keyword>
<evidence type="ECO:0000256" key="3">
    <source>
        <dbReference type="ARBA" id="ARBA00022964"/>
    </source>
</evidence>
<name>A0AAV8WPC2_9CUCU</name>
<dbReference type="InterPro" id="IPR032860">
    <property type="entry name" value="ALKBH5"/>
</dbReference>
<gene>
    <name evidence="6" type="ORF">NQ314_019079</name>
</gene>
<protein>
    <submittedName>
        <fullName evidence="6">Uncharacterized protein</fullName>
    </submittedName>
</protein>
<dbReference type="GO" id="GO:0046872">
    <property type="term" value="F:metal ion binding"/>
    <property type="evidence" value="ECO:0007669"/>
    <property type="project" value="UniProtKB-KW"/>
</dbReference>
<dbReference type="PANTHER" id="PTHR32074:SF2">
    <property type="entry name" value="RNA DEMETHYLASE ALKBH5"/>
    <property type="match status" value="1"/>
</dbReference>
<comment type="similarity">
    <text evidence="1">Belongs to the alkB family.</text>
</comment>
<dbReference type="PANTHER" id="PTHR32074">
    <property type="entry name" value="RNA DEMETHYLASE ALKBH5"/>
    <property type="match status" value="1"/>
</dbReference>
<keyword evidence="2" id="KW-0479">Metal-binding</keyword>
<evidence type="ECO:0000256" key="5">
    <source>
        <dbReference type="ARBA" id="ARBA00023004"/>
    </source>
</evidence>
<dbReference type="GO" id="GO:0006397">
    <property type="term" value="P:mRNA processing"/>
    <property type="evidence" value="ECO:0007669"/>
    <property type="project" value="InterPro"/>
</dbReference>
<evidence type="ECO:0000313" key="6">
    <source>
        <dbReference type="EMBL" id="KAJ8928349.1"/>
    </source>
</evidence>
<keyword evidence="3" id="KW-0223">Dioxygenase</keyword>
<evidence type="ECO:0000256" key="2">
    <source>
        <dbReference type="ARBA" id="ARBA00022723"/>
    </source>
</evidence>
<keyword evidence="4" id="KW-0560">Oxidoreductase</keyword>
<evidence type="ECO:0000256" key="1">
    <source>
        <dbReference type="ARBA" id="ARBA00007879"/>
    </source>
</evidence>
<dbReference type="EMBL" id="JANEYF010005386">
    <property type="protein sequence ID" value="KAJ8928349.1"/>
    <property type="molecule type" value="Genomic_DNA"/>
</dbReference>
<dbReference type="AlphaFoldDB" id="A0AAV8WPC2"/>
<keyword evidence="5" id="KW-0408">Iron</keyword>
<reference evidence="6" key="1">
    <citation type="journal article" date="2023" name="Insect Mol. Biol.">
        <title>Genome sequencing provides insights into the evolution of gene families encoding plant cell wall-degrading enzymes in longhorned beetles.</title>
        <authorList>
            <person name="Shin N.R."/>
            <person name="Okamura Y."/>
            <person name="Kirsch R."/>
            <person name="Pauchet Y."/>
        </authorList>
    </citation>
    <scope>NUCLEOTIDE SEQUENCE</scope>
    <source>
        <strain evidence="6">RBIC_L_NR</strain>
    </source>
</reference>
<dbReference type="GO" id="GO:0035515">
    <property type="term" value="F:oxidative RNA demethylase activity"/>
    <property type="evidence" value="ECO:0007669"/>
    <property type="project" value="InterPro"/>
</dbReference>
<evidence type="ECO:0000313" key="7">
    <source>
        <dbReference type="Proteomes" id="UP001162156"/>
    </source>
</evidence>
<comment type="caution">
    <text evidence="6">The sequence shown here is derived from an EMBL/GenBank/DDBJ whole genome shotgun (WGS) entry which is preliminary data.</text>
</comment>
<accession>A0AAV8WPC2</accession>
<organism evidence="6 7">
    <name type="scientific">Rhamnusium bicolor</name>
    <dbReference type="NCBI Taxonomy" id="1586634"/>
    <lineage>
        <taxon>Eukaryota</taxon>
        <taxon>Metazoa</taxon>
        <taxon>Ecdysozoa</taxon>
        <taxon>Arthropoda</taxon>
        <taxon>Hexapoda</taxon>
        <taxon>Insecta</taxon>
        <taxon>Pterygota</taxon>
        <taxon>Neoptera</taxon>
        <taxon>Endopterygota</taxon>
        <taxon>Coleoptera</taxon>
        <taxon>Polyphaga</taxon>
        <taxon>Cucujiformia</taxon>
        <taxon>Chrysomeloidea</taxon>
        <taxon>Cerambycidae</taxon>
        <taxon>Lepturinae</taxon>
        <taxon>Rhagiini</taxon>
        <taxon>Rhamnusium</taxon>
    </lineage>
</organism>
<sequence length="115" mass="13377">MNFDFAANEITHCVRPEDVQCRRAVIVLRRVHPFAPRLSFETNDTSLFNYAPSSKRHSSLLLPDELSVNTFMRFYKTFSKNCKHKNTFGGVCKPYCIKKNVSNIPNRYGNQPYKL</sequence>